<dbReference type="EMBL" id="JBBYHV010000001">
    <property type="protein sequence ID" value="MEL1250762.1"/>
    <property type="molecule type" value="Genomic_DNA"/>
</dbReference>
<evidence type="ECO:0000313" key="1">
    <source>
        <dbReference type="EMBL" id="MEL1250762.1"/>
    </source>
</evidence>
<organism evidence="1 2">
    <name type="scientific">Aurantiacibacter gilvus</name>
    <dbReference type="NCBI Taxonomy" id="3139141"/>
    <lineage>
        <taxon>Bacteria</taxon>
        <taxon>Pseudomonadati</taxon>
        <taxon>Pseudomonadota</taxon>
        <taxon>Alphaproteobacteria</taxon>
        <taxon>Sphingomonadales</taxon>
        <taxon>Erythrobacteraceae</taxon>
        <taxon>Aurantiacibacter</taxon>
    </lineage>
</organism>
<gene>
    <name evidence="1" type="ORF">AAEO60_08770</name>
</gene>
<reference evidence="1 2" key="1">
    <citation type="submission" date="2024-04" db="EMBL/GenBank/DDBJ databases">
        <title>Aurantiacibacter sp. DGU6 16S ribosomal RNA gene Genome sequencing and assembly.</title>
        <authorList>
            <person name="Park S."/>
        </authorList>
    </citation>
    <scope>NUCLEOTIDE SEQUENCE [LARGE SCALE GENOMIC DNA]</scope>
    <source>
        <strain evidence="1 2">DGU6</strain>
    </source>
</reference>
<dbReference type="Gene3D" id="2.60.40.1120">
    <property type="entry name" value="Carboxypeptidase-like, regulatory domain"/>
    <property type="match status" value="1"/>
</dbReference>
<name>A0ABU9IGA1_9SPHN</name>
<keyword evidence="2" id="KW-1185">Reference proteome</keyword>
<dbReference type="Proteomes" id="UP001497045">
    <property type="component" value="Unassembled WGS sequence"/>
</dbReference>
<evidence type="ECO:0000313" key="2">
    <source>
        <dbReference type="Proteomes" id="UP001497045"/>
    </source>
</evidence>
<protein>
    <submittedName>
        <fullName evidence="1">Carboxypeptidase regulatory-like domain-containing protein</fullName>
    </submittedName>
</protein>
<dbReference type="SUPFAM" id="SSF49452">
    <property type="entry name" value="Starch-binding domain-like"/>
    <property type="match status" value="1"/>
</dbReference>
<dbReference type="InterPro" id="IPR013784">
    <property type="entry name" value="Carb-bd-like_fold"/>
</dbReference>
<dbReference type="Pfam" id="PF13620">
    <property type="entry name" value="CarboxypepD_reg"/>
    <property type="match status" value="1"/>
</dbReference>
<accession>A0ABU9IGA1</accession>
<comment type="caution">
    <text evidence="1">The sequence shown here is derived from an EMBL/GenBank/DDBJ whole genome shotgun (WGS) entry which is preliminary data.</text>
</comment>
<proteinExistence type="predicted"/>
<sequence length="139" mass="14707">MALPVTAHAGELSGVVRDSVAQPVAGATVEVPELGLVTQTDTDGRYSFADVAAGEHRIAVEQVEGALQFASVTVPEQGTATRNVFLYPRRVVEEAATGVNPLETMLLDVLAAQAWEEASEMTAADAGEAVNWQWRDLDG</sequence>
<dbReference type="RefSeq" id="WP_341673271.1">
    <property type="nucleotide sequence ID" value="NZ_JBBYHV010000001.1"/>
</dbReference>